<dbReference type="PANTHER" id="PTHR42829">
    <property type="entry name" value="NADH-UBIQUINONE OXIDOREDUCTASE CHAIN 5"/>
    <property type="match status" value="1"/>
</dbReference>
<evidence type="ECO:0000256" key="5">
    <source>
        <dbReference type="RuleBase" id="RU000320"/>
    </source>
</evidence>
<protein>
    <submittedName>
        <fullName evidence="9">NADH-quinone oxidoreductase subunit L</fullName>
        <ecNumber evidence="9">1.6.5.-</ecNumber>
    </submittedName>
</protein>
<evidence type="ECO:0000256" key="2">
    <source>
        <dbReference type="ARBA" id="ARBA00022692"/>
    </source>
</evidence>
<organism evidence="9 10">
    <name type="scientific">Chryseosolibacter indicus</name>
    <dbReference type="NCBI Taxonomy" id="2782351"/>
    <lineage>
        <taxon>Bacteria</taxon>
        <taxon>Pseudomonadati</taxon>
        <taxon>Bacteroidota</taxon>
        <taxon>Cytophagia</taxon>
        <taxon>Cytophagales</taxon>
        <taxon>Chryseotaleaceae</taxon>
        <taxon>Chryseosolibacter</taxon>
    </lineage>
</organism>
<name>A0ABS5VPF5_9BACT</name>
<dbReference type="Pfam" id="PF00662">
    <property type="entry name" value="Proton_antipo_N"/>
    <property type="match status" value="1"/>
</dbReference>
<dbReference type="NCBIfam" id="TIGR01974">
    <property type="entry name" value="NDH_I_L"/>
    <property type="match status" value="1"/>
</dbReference>
<feature type="transmembrane region" description="Helical" evidence="6">
    <location>
        <begin position="218"/>
        <end position="241"/>
    </location>
</feature>
<dbReference type="EMBL" id="JAHESD010000008">
    <property type="protein sequence ID" value="MBT1702725.1"/>
    <property type="molecule type" value="Genomic_DNA"/>
</dbReference>
<feature type="transmembrane region" description="Helical" evidence="6">
    <location>
        <begin position="87"/>
        <end position="112"/>
    </location>
</feature>
<dbReference type="EC" id="1.6.5.-" evidence="9"/>
<feature type="transmembrane region" description="Helical" evidence="6">
    <location>
        <begin position="47"/>
        <end position="67"/>
    </location>
</feature>
<dbReference type="Gene3D" id="1.20.5.2700">
    <property type="match status" value="1"/>
</dbReference>
<keyword evidence="3 6" id="KW-1133">Transmembrane helix</keyword>
<keyword evidence="4 6" id="KW-0472">Membrane</keyword>
<dbReference type="GO" id="GO:0016491">
    <property type="term" value="F:oxidoreductase activity"/>
    <property type="evidence" value="ECO:0007669"/>
    <property type="project" value="UniProtKB-KW"/>
</dbReference>
<feature type="transmembrane region" description="Helical" evidence="6">
    <location>
        <begin position="504"/>
        <end position="522"/>
    </location>
</feature>
<feature type="transmembrane region" description="Helical" evidence="6">
    <location>
        <begin position="624"/>
        <end position="641"/>
    </location>
</feature>
<keyword evidence="10" id="KW-1185">Reference proteome</keyword>
<feature type="transmembrane region" description="Helical" evidence="6">
    <location>
        <begin position="253"/>
        <end position="276"/>
    </location>
</feature>
<evidence type="ECO:0000256" key="4">
    <source>
        <dbReference type="ARBA" id="ARBA00023136"/>
    </source>
</evidence>
<feature type="transmembrane region" description="Helical" evidence="6">
    <location>
        <begin position="422"/>
        <end position="445"/>
    </location>
</feature>
<dbReference type="Pfam" id="PF00361">
    <property type="entry name" value="Proton_antipo_M"/>
    <property type="match status" value="1"/>
</dbReference>
<feature type="transmembrane region" description="Helical" evidence="6">
    <location>
        <begin position="124"/>
        <end position="140"/>
    </location>
</feature>
<reference evidence="9 10" key="1">
    <citation type="submission" date="2021-05" db="EMBL/GenBank/DDBJ databases">
        <title>A Polyphasic approach of four new species of the genus Ohtaekwangia: Ohtaekwangia histidinii sp. nov., Ohtaekwangia cretensis sp. nov., Ohtaekwangia indiensis sp. nov., Ohtaekwangia reichenbachii sp. nov. from diverse environment.</title>
        <authorList>
            <person name="Octaviana S."/>
        </authorList>
    </citation>
    <scope>NUCLEOTIDE SEQUENCE [LARGE SCALE GENOMIC DNA]</scope>
    <source>
        <strain evidence="9 10">PWU20</strain>
    </source>
</reference>
<comment type="subcellular location">
    <subcellularLocation>
        <location evidence="1">Endomembrane system</location>
        <topology evidence="1">Multi-pass membrane protein</topology>
    </subcellularLocation>
    <subcellularLocation>
        <location evidence="5">Membrane</location>
        <topology evidence="5">Multi-pass membrane protein</topology>
    </subcellularLocation>
</comment>
<gene>
    <name evidence="9" type="ORF">KK060_05505</name>
</gene>
<evidence type="ECO:0000313" key="9">
    <source>
        <dbReference type="EMBL" id="MBT1702725.1"/>
    </source>
</evidence>
<dbReference type="Proteomes" id="UP000772618">
    <property type="component" value="Unassembled WGS sequence"/>
</dbReference>
<evidence type="ECO:0000256" key="6">
    <source>
        <dbReference type="SAM" id="Phobius"/>
    </source>
</evidence>
<dbReference type="PRINTS" id="PR01434">
    <property type="entry name" value="NADHDHGNASE5"/>
</dbReference>
<dbReference type="PANTHER" id="PTHR42829:SF2">
    <property type="entry name" value="NADH-UBIQUINONE OXIDOREDUCTASE CHAIN 5"/>
    <property type="match status" value="1"/>
</dbReference>
<evidence type="ECO:0000313" key="10">
    <source>
        <dbReference type="Proteomes" id="UP000772618"/>
    </source>
</evidence>
<comment type="caution">
    <text evidence="9">The sequence shown here is derived from an EMBL/GenBank/DDBJ whole genome shotgun (WGS) entry which is preliminary data.</text>
</comment>
<sequence>MEDSFQHAHGFLQTVVLLTLFLPLISFALSIIISYRYAWIVSISAPLFLLASAVCATIALFSQWNAPDVLMKFNWFTLGKDVFSADLLISNLVLLMLFVVALISFLVHLYSVGYMAGDKNIKRYFAMLGFFTFSMQGIVLSDSLLVLFVFWELVGFSSYLLIGHYSESINAGRASKKAFILNRIGDIGFLVCLMLVWSNQHSFNIIEIVGGEPSEWKTYASLCLFFGVVGKSAQFPLFTWLPDAMEGPTPVSALMHAATMVAAGVYLVIKVFPFFTPVTLEVITIIGLVTALIGGFSALAQFDIKKILAYSTISQLGLMLIGAGASMPEAALLHLLTHAFFKACLFLGAGAVIHSLHQAQRQAHAHFDAQDIRCMGGLSKKLRWTFATFVVSGASLAGIPFFSGFLSKEALLTSVWMQQGYFSAIVFLGFAIVSVLTVLYTYRLVYFVFLGESRMVKELPVTEIPLIMRIPLTILAVGSFWFVVSWSPFDFSGWLFEYSKTRAPIELTIGSSVIILVTLFFSTKIYRSGVAHTSDVLRNGFYVDSFYNKVSLYALTPIYRATLFLDRKVIDGGIHFSVYAQVTFAHVVAWVDRQIVDGLVHLVAGVASGIGSLIRSFQGGKIQHYVYWAVFAIIIFLICVLK</sequence>
<dbReference type="InterPro" id="IPR018393">
    <property type="entry name" value="NADHpl_OxRdtase_5_subgr"/>
</dbReference>
<feature type="domain" description="NADH-Ubiquinone oxidoreductase (complex I) chain 5 N-terminal" evidence="8">
    <location>
        <begin position="75"/>
        <end position="125"/>
    </location>
</feature>
<feature type="transmembrane region" description="Helical" evidence="6">
    <location>
        <begin position="599"/>
        <end position="618"/>
    </location>
</feature>
<dbReference type="InterPro" id="IPR001516">
    <property type="entry name" value="Proton_antipo_N"/>
</dbReference>
<feature type="transmembrane region" description="Helical" evidence="6">
    <location>
        <begin position="12"/>
        <end position="35"/>
    </location>
</feature>
<keyword evidence="2 5" id="KW-0812">Transmembrane</keyword>
<keyword evidence="9" id="KW-0560">Oxidoreductase</keyword>
<accession>A0ABS5VPF5</accession>
<dbReference type="InterPro" id="IPR001750">
    <property type="entry name" value="ND/Mrp_TM"/>
</dbReference>
<feature type="transmembrane region" description="Helical" evidence="6">
    <location>
        <begin position="178"/>
        <end position="198"/>
    </location>
</feature>
<evidence type="ECO:0000256" key="3">
    <source>
        <dbReference type="ARBA" id="ARBA00022989"/>
    </source>
</evidence>
<dbReference type="InterPro" id="IPR003945">
    <property type="entry name" value="NU5C-like"/>
</dbReference>
<feature type="domain" description="NADH:quinone oxidoreductase/Mrp antiporter transmembrane" evidence="7">
    <location>
        <begin position="141"/>
        <end position="427"/>
    </location>
</feature>
<feature type="transmembrane region" description="Helical" evidence="6">
    <location>
        <begin position="466"/>
        <end position="484"/>
    </location>
</feature>
<feature type="transmembrane region" description="Helical" evidence="6">
    <location>
        <begin position="382"/>
        <end position="402"/>
    </location>
</feature>
<feature type="transmembrane region" description="Helical" evidence="6">
    <location>
        <begin position="331"/>
        <end position="353"/>
    </location>
</feature>
<evidence type="ECO:0000256" key="1">
    <source>
        <dbReference type="ARBA" id="ARBA00004127"/>
    </source>
</evidence>
<feature type="transmembrane region" description="Helical" evidence="6">
    <location>
        <begin position="146"/>
        <end position="166"/>
    </location>
</feature>
<feature type="transmembrane region" description="Helical" evidence="6">
    <location>
        <begin position="282"/>
        <end position="300"/>
    </location>
</feature>
<evidence type="ECO:0000259" key="7">
    <source>
        <dbReference type="Pfam" id="PF00361"/>
    </source>
</evidence>
<evidence type="ECO:0000259" key="8">
    <source>
        <dbReference type="Pfam" id="PF00662"/>
    </source>
</evidence>
<proteinExistence type="predicted"/>
<feature type="transmembrane region" description="Helical" evidence="6">
    <location>
        <begin position="307"/>
        <end position="325"/>
    </location>
</feature>